<proteinExistence type="predicted"/>
<dbReference type="RefSeq" id="WP_274164005.1">
    <property type="nucleotide sequence ID" value="NZ_JAJUBC010000007.1"/>
</dbReference>
<accession>A0ABT5QYP4</accession>
<dbReference type="Proteomes" id="UP001149400">
    <property type="component" value="Unassembled WGS sequence"/>
</dbReference>
<evidence type="ECO:0000313" key="1">
    <source>
        <dbReference type="EMBL" id="MDD1793141.1"/>
    </source>
</evidence>
<gene>
    <name evidence="1" type="ORF">LRP50_08390</name>
</gene>
<dbReference type="EMBL" id="JAJUBC010000007">
    <property type="protein sequence ID" value="MDD1793141.1"/>
    <property type="molecule type" value="Genomic_DNA"/>
</dbReference>
<evidence type="ECO:0000313" key="2">
    <source>
        <dbReference type="Proteomes" id="UP001149400"/>
    </source>
</evidence>
<sequence length="229" mass="26038">MATRPLYIPLDSFPYVEEKYVEFDWHAGFSMSQKQKSIASWHYQVKALNYAENPLEVSSKSEDNTGVALSAFNLKITLASGKDIAVENIFQASKMFERGGPFKDLLAVSPLEAKRDIRLKDSGDMVGFQGKEGIWPLEPKTLFYDWVYINALHRNPHLVEKIKEYDAFTDIEFNPAKSFNCQARSVALYLAFIRLGKIEEVISSSDYYRQLMTISSDTPSSIPVQQSLI</sequence>
<keyword evidence="2" id="KW-1185">Reference proteome</keyword>
<protein>
    <submittedName>
        <fullName evidence="1">Uncharacterized protein</fullName>
    </submittedName>
</protein>
<reference evidence="1" key="1">
    <citation type="submission" date="2021-12" db="EMBL/GenBank/DDBJ databases">
        <title>Enterovibrio ZSDZ35 sp. nov. and Enterovibrio ZSDZ42 sp. nov., isolated from coastal seawater in Qingdao.</title>
        <authorList>
            <person name="Zhang P."/>
        </authorList>
    </citation>
    <scope>NUCLEOTIDE SEQUENCE</scope>
    <source>
        <strain evidence="1">ZSDZ42</strain>
    </source>
</reference>
<dbReference type="InterPro" id="IPR053913">
    <property type="entry name" value="NADAR-DarT1"/>
</dbReference>
<comment type="caution">
    <text evidence="1">The sequence shown here is derived from an EMBL/GenBank/DDBJ whole genome shotgun (WGS) entry which is preliminary data.</text>
</comment>
<name>A0ABT5QYP4_9GAMM</name>
<dbReference type="Pfam" id="PF22397">
    <property type="entry name" value="NADAR-DarT1"/>
    <property type="match status" value="1"/>
</dbReference>
<organism evidence="1 2">
    <name type="scientific">Enterovibrio gelatinilyticus</name>
    <dbReference type="NCBI Taxonomy" id="2899819"/>
    <lineage>
        <taxon>Bacteria</taxon>
        <taxon>Pseudomonadati</taxon>
        <taxon>Pseudomonadota</taxon>
        <taxon>Gammaproteobacteria</taxon>
        <taxon>Vibrionales</taxon>
        <taxon>Vibrionaceae</taxon>
        <taxon>Enterovibrio</taxon>
    </lineage>
</organism>